<dbReference type="GO" id="GO:0080120">
    <property type="term" value="P:CAAX-box protein maturation"/>
    <property type="evidence" value="ECO:0007669"/>
    <property type="project" value="UniProtKB-ARBA"/>
</dbReference>
<evidence type="ECO:0000259" key="2">
    <source>
        <dbReference type="Pfam" id="PF02517"/>
    </source>
</evidence>
<keyword evidence="1" id="KW-0812">Transmembrane</keyword>
<dbReference type="PANTHER" id="PTHR36435">
    <property type="entry name" value="SLR1288 PROTEIN"/>
    <property type="match status" value="1"/>
</dbReference>
<dbReference type="GO" id="GO:0004175">
    <property type="term" value="F:endopeptidase activity"/>
    <property type="evidence" value="ECO:0007669"/>
    <property type="project" value="UniProtKB-ARBA"/>
</dbReference>
<keyword evidence="4" id="KW-1185">Reference proteome</keyword>
<reference evidence="3 4" key="1">
    <citation type="submission" date="2021-01" db="EMBL/GenBank/DDBJ databases">
        <title>Whole genome shotgun sequence of Planotetraspora kaengkrachanensis NBRC 104272.</title>
        <authorList>
            <person name="Komaki H."/>
            <person name="Tamura T."/>
        </authorList>
    </citation>
    <scope>NUCLEOTIDE SEQUENCE [LARGE SCALE GENOMIC DNA]</scope>
    <source>
        <strain evidence="3 4">NBRC 104272</strain>
    </source>
</reference>
<dbReference type="InterPro" id="IPR052710">
    <property type="entry name" value="CAAX_protease"/>
</dbReference>
<dbReference type="Proteomes" id="UP000630097">
    <property type="component" value="Unassembled WGS sequence"/>
</dbReference>
<dbReference type="RefSeq" id="WP_203883586.1">
    <property type="nucleotide sequence ID" value="NZ_BAABHH010000011.1"/>
</dbReference>
<gene>
    <name evidence="3" type="ORF">Pka01_32960</name>
</gene>
<dbReference type="Pfam" id="PF02517">
    <property type="entry name" value="Rce1-like"/>
    <property type="match status" value="1"/>
</dbReference>
<feature type="transmembrane region" description="Helical" evidence="1">
    <location>
        <begin position="241"/>
        <end position="260"/>
    </location>
</feature>
<protein>
    <recommendedName>
        <fullName evidence="2">CAAX prenyl protease 2/Lysostaphin resistance protein A-like domain-containing protein</fullName>
    </recommendedName>
</protein>
<feature type="transmembrane region" description="Helical" evidence="1">
    <location>
        <begin position="181"/>
        <end position="198"/>
    </location>
</feature>
<feature type="transmembrane region" description="Helical" evidence="1">
    <location>
        <begin position="54"/>
        <end position="81"/>
    </location>
</feature>
<accession>A0A8J3M647</accession>
<feature type="domain" description="CAAX prenyl protease 2/Lysostaphin resistance protein A-like" evidence="2">
    <location>
        <begin position="184"/>
        <end position="272"/>
    </location>
</feature>
<keyword evidence="1" id="KW-0472">Membrane</keyword>
<evidence type="ECO:0000313" key="3">
    <source>
        <dbReference type="EMBL" id="GIG80169.1"/>
    </source>
</evidence>
<keyword evidence="1" id="KW-1133">Transmembrane helix</keyword>
<organism evidence="3 4">
    <name type="scientific">Planotetraspora kaengkrachanensis</name>
    <dbReference type="NCBI Taxonomy" id="575193"/>
    <lineage>
        <taxon>Bacteria</taxon>
        <taxon>Bacillati</taxon>
        <taxon>Actinomycetota</taxon>
        <taxon>Actinomycetes</taxon>
        <taxon>Streptosporangiales</taxon>
        <taxon>Streptosporangiaceae</taxon>
        <taxon>Planotetraspora</taxon>
    </lineage>
</organism>
<dbReference type="AlphaFoldDB" id="A0A8J3M647"/>
<name>A0A8J3M647_9ACTN</name>
<dbReference type="PANTHER" id="PTHR36435:SF1">
    <property type="entry name" value="CAAX AMINO TERMINAL PROTEASE FAMILY PROTEIN"/>
    <property type="match status" value="1"/>
</dbReference>
<comment type="caution">
    <text evidence="3">The sequence shown here is derived from an EMBL/GenBank/DDBJ whole genome shotgun (WGS) entry which is preliminary data.</text>
</comment>
<evidence type="ECO:0000313" key="4">
    <source>
        <dbReference type="Proteomes" id="UP000630097"/>
    </source>
</evidence>
<sequence>MSEPQPYQWPYPGPYQGAPYAWQPVQVPWAVRPLPGIRYDRLARTSVHRWWRPVAGTLAIVAAFLVLSIGLGLAAGLLSIVAGLPMAMDGTRIFLDPVADLGFQLGVIALSIPLVLGAAWAIQRRPPGTLSSVAFRLRWAWLGQCLLIAIVAVVLAQFAEAGTLLLSGESPGFGWVGWDRFLPPLIVILLLVPFQAAAEEYAFRGWVIQAFGAYLKSPWPGILLGAAAFASLHGYTDWGIAYVFGFGVLMGWLAITTGGLEAPIALHVMNNLGAFGITAASGDVGSALNQGALPWQSIAGTAVQFAVYGFAVVIIARKRAIQTLSR</sequence>
<evidence type="ECO:0000256" key="1">
    <source>
        <dbReference type="SAM" id="Phobius"/>
    </source>
</evidence>
<feature type="transmembrane region" description="Helical" evidence="1">
    <location>
        <begin position="298"/>
        <end position="316"/>
    </location>
</feature>
<proteinExistence type="predicted"/>
<feature type="transmembrane region" description="Helical" evidence="1">
    <location>
        <begin position="141"/>
        <end position="161"/>
    </location>
</feature>
<feature type="transmembrane region" description="Helical" evidence="1">
    <location>
        <begin position="101"/>
        <end position="121"/>
    </location>
</feature>
<dbReference type="EMBL" id="BONV01000013">
    <property type="protein sequence ID" value="GIG80169.1"/>
    <property type="molecule type" value="Genomic_DNA"/>
</dbReference>
<dbReference type="InterPro" id="IPR003675">
    <property type="entry name" value="Rce1/LyrA-like_dom"/>
</dbReference>